<evidence type="ECO:0000313" key="2">
    <source>
        <dbReference type="Proteomes" id="UP000054302"/>
    </source>
</evidence>
<reference evidence="1 2" key="1">
    <citation type="submission" date="2015-01" db="EMBL/GenBank/DDBJ databases">
        <title>The Genome Sequence of Exophiala mesophila CBS40295.</title>
        <authorList>
            <consortium name="The Broad Institute Genomics Platform"/>
            <person name="Cuomo C."/>
            <person name="de Hoog S."/>
            <person name="Gorbushina A."/>
            <person name="Stielow B."/>
            <person name="Teixiera M."/>
            <person name="Abouelleil A."/>
            <person name="Chapman S.B."/>
            <person name="Priest M."/>
            <person name="Young S.K."/>
            <person name="Wortman J."/>
            <person name="Nusbaum C."/>
            <person name="Birren B."/>
        </authorList>
    </citation>
    <scope>NUCLEOTIDE SEQUENCE [LARGE SCALE GENOMIC DNA]</scope>
    <source>
        <strain evidence="1 2">CBS 40295</strain>
    </source>
</reference>
<proteinExistence type="predicted"/>
<dbReference type="RefSeq" id="XP_016220599.1">
    <property type="nucleotide sequence ID" value="XM_016373688.1"/>
</dbReference>
<evidence type="ECO:0000313" key="1">
    <source>
        <dbReference type="EMBL" id="KIV89025.1"/>
    </source>
</evidence>
<accession>A0A0D1WJK2</accession>
<dbReference type="EMBL" id="KN847525">
    <property type="protein sequence ID" value="KIV89025.1"/>
    <property type="molecule type" value="Genomic_DNA"/>
</dbReference>
<protein>
    <submittedName>
        <fullName evidence="1">Uncharacterized protein</fullName>
    </submittedName>
</protein>
<organism evidence="1 2">
    <name type="scientific">Exophiala mesophila</name>
    <name type="common">Black yeast-like fungus</name>
    <dbReference type="NCBI Taxonomy" id="212818"/>
    <lineage>
        <taxon>Eukaryota</taxon>
        <taxon>Fungi</taxon>
        <taxon>Dikarya</taxon>
        <taxon>Ascomycota</taxon>
        <taxon>Pezizomycotina</taxon>
        <taxon>Eurotiomycetes</taxon>
        <taxon>Chaetothyriomycetidae</taxon>
        <taxon>Chaetothyriales</taxon>
        <taxon>Herpotrichiellaceae</taxon>
        <taxon>Exophiala</taxon>
    </lineage>
</organism>
<dbReference type="GeneID" id="27326488"/>
<dbReference type="AlphaFoldDB" id="A0A0D1WJK2"/>
<gene>
    <name evidence="1" type="ORF">PV10_08643</name>
</gene>
<dbReference type="HOGENOM" id="CLU_1240155_0_0_1"/>
<dbReference type="OrthoDB" id="10552531at2759"/>
<dbReference type="VEuPathDB" id="FungiDB:PV10_08643"/>
<sequence length="223" mass="25526">MLQAQYVLAVERWVCSDGYLNDHSNGFTVGSKHQSRLAGPCERTIVQHRTINNCSERQTTSKICVFSDDSERCIECQNAPGRRCTDPVEDEDTDRFQAALDSVKSQIDEILSHNLPNSDLYRSLKARLEQESNATAAYTVHLGSTPQDQTQYVARVAHTNSTNEEVQNFHQSLIDDKAYQELLVRRRMMEACLGELLSRRLFYFDELEALMGHPERRGLKRVE</sequence>
<dbReference type="Proteomes" id="UP000054302">
    <property type="component" value="Unassembled WGS sequence"/>
</dbReference>
<keyword evidence="2" id="KW-1185">Reference proteome</keyword>
<name>A0A0D1WJK2_EXOME</name>